<proteinExistence type="predicted"/>
<dbReference type="AlphaFoldDB" id="A0A7J6BI86"/>
<evidence type="ECO:0000313" key="2">
    <source>
        <dbReference type="Proteomes" id="UP000579812"/>
    </source>
</evidence>
<dbReference type="Proteomes" id="UP000579812">
    <property type="component" value="Unassembled WGS sequence"/>
</dbReference>
<comment type="caution">
    <text evidence="1">The sequence shown here is derived from an EMBL/GenBank/DDBJ whole genome shotgun (WGS) entry which is preliminary data.</text>
</comment>
<name>A0A7J6BI86_9TELE</name>
<sequence length="103" mass="11692">MGNLRLLPSLDVVAVSQAPSPNRTLIPCYPWSPWINQVSPTVRRWGQKEQPQRLNPTRWSRLREEEGEGTPRYASLVRPLIGRRAAASRSTVREECLSLTLGE</sequence>
<reference evidence="1 2" key="1">
    <citation type="submission" date="2020-04" db="EMBL/GenBank/DDBJ databases">
        <title>Chromosome-level genome assembly of a cyprinid fish Onychostoma macrolepis by integration of Nanopore Sequencing, Bionano and Hi-C technology.</title>
        <authorList>
            <person name="Wang D."/>
        </authorList>
    </citation>
    <scope>NUCLEOTIDE SEQUENCE [LARGE SCALE GENOMIC DNA]</scope>
    <source>
        <strain evidence="1">SWU-2019</strain>
        <tissue evidence="1">Muscle</tissue>
    </source>
</reference>
<gene>
    <name evidence="1" type="ORF">G5714_024567</name>
</gene>
<evidence type="ECO:0000313" key="1">
    <source>
        <dbReference type="EMBL" id="KAF4094636.1"/>
    </source>
</evidence>
<accession>A0A7J6BI86</accession>
<keyword evidence="2" id="KW-1185">Reference proteome</keyword>
<dbReference type="EMBL" id="JAAMOB010000037">
    <property type="protein sequence ID" value="KAF4094636.1"/>
    <property type="molecule type" value="Genomic_DNA"/>
</dbReference>
<protein>
    <submittedName>
        <fullName evidence="1">Uncharacterized protein</fullName>
    </submittedName>
</protein>
<organism evidence="1 2">
    <name type="scientific">Onychostoma macrolepis</name>
    <dbReference type="NCBI Taxonomy" id="369639"/>
    <lineage>
        <taxon>Eukaryota</taxon>
        <taxon>Metazoa</taxon>
        <taxon>Chordata</taxon>
        <taxon>Craniata</taxon>
        <taxon>Vertebrata</taxon>
        <taxon>Euteleostomi</taxon>
        <taxon>Actinopterygii</taxon>
        <taxon>Neopterygii</taxon>
        <taxon>Teleostei</taxon>
        <taxon>Ostariophysi</taxon>
        <taxon>Cypriniformes</taxon>
        <taxon>Cyprinidae</taxon>
        <taxon>Acrossocheilinae</taxon>
        <taxon>Onychostoma</taxon>
    </lineage>
</organism>